<evidence type="ECO:0008006" key="4">
    <source>
        <dbReference type="Google" id="ProtNLM"/>
    </source>
</evidence>
<dbReference type="Proteomes" id="UP000216998">
    <property type="component" value="Unassembled WGS sequence"/>
</dbReference>
<gene>
    <name evidence="2" type="ORF">CHU95_07375</name>
</gene>
<keyword evidence="1" id="KW-0732">Signal</keyword>
<dbReference type="EMBL" id="NOXU01000025">
    <property type="protein sequence ID" value="OYQ35540.1"/>
    <property type="molecule type" value="Genomic_DNA"/>
</dbReference>
<evidence type="ECO:0000313" key="2">
    <source>
        <dbReference type="EMBL" id="OYQ35540.1"/>
    </source>
</evidence>
<sequence length="169" mass="18774">MRTLLSLSMTGLAVTPVMAGELAVTVEIPKLEVAEYHRPYVAAWIETPDQQFVANLTVRYDVKMRDNEGTKWLKDMRQWWRRSGRDLTMPVDGVSAPTLPVGENRLTWDSAKAPLNGLKPGSYALVVEAAREVGGRELIRVPFDWNGKPVKAEAKGESELGRIAVEVKG</sequence>
<accession>A0A255Z4G4</accession>
<evidence type="ECO:0000313" key="3">
    <source>
        <dbReference type="Proteomes" id="UP000216998"/>
    </source>
</evidence>
<evidence type="ECO:0000256" key="1">
    <source>
        <dbReference type="SAM" id="SignalP"/>
    </source>
</evidence>
<keyword evidence="3" id="KW-1185">Reference proteome</keyword>
<dbReference type="RefSeq" id="WP_094455269.1">
    <property type="nucleotide sequence ID" value="NZ_NOXU01000025.1"/>
</dbReference>
<reference evidence="2 3" key="1">
    <citation type="submission" date="2017-07" db="EMBL/GenBank/DDBJ databases">
        <title>Niveispirillum cyanobacteriorum sp. nov., isolated from cyanobacterial aggregates in a eutrophic lake.</title>
        <authorList>
            <person name="Cai H."/>
        </authorList>
    </citation>
    <scope>NUCLEOTIDE SEQUENCE [LARGE SCALE GENOMIC DNA]</scope>
    <source>
        <strain evidence="3">TH1-14</strain>
    </source>
</reference>
<protein>
    <recommendedName>
        <fullName evidence="4">DUF2271 domain-containing protein</fullName>
    </recommendedName>
</protein>
<feature type="signal peptide" evidence="1">
    <location>
        <begin position="1"/>
        <end position="19"/>
    </location>
</feature>
<dbReference type="PIRSF" id="PIRSF014995">
    <property type="entry name" value="UCP014995"/>
    <property type="match status" value="1"/>
</dbReference>
<dbReference type="InterPro" id="IPR014469">
    <property type="entry name" value="DUF2271"/>
</dbReference>
<comment type="caution">
    <text evidence="2">The sequence shown here is derived from an EMBL/GenBank/DDBJ whole genome shotgun (WGS) entry which is preliminary data.</text>
</comment>
<dbReference type="AlphaFoldDB" id="A0A255Z4G4"/>
<proteinExistence type="predicted"/>
<dbReference type="OrthoDB" id="195316at2"/>
<organism evidence="2 3">
    <name type="scientific">Niveispirillum lacus</name>
    <dbReference type="NCBI Taxonomy" id="1981099"/>
    <lineage>
        <taxon>Bacteria</taxon>
        <taxon>Pseudomonadati</taxon>
        <taxon>Pseudomonadota</taxon>
        <taxon>Alphaproteobacteria</taxon>
        <taxon>Rhodospirillales</taxon>
        <taxon>Azospirillaceae</taxon>
        <taxon>Niveispirillum</taxon>
    </lineage>
</organism>
<feature type="chain" id="PRO_5013350254" description="DUF2271 domain-containing protein" evidence="1">
    <location>
        <begin position="20"/>
        <end position="169"/>
    </location>
</feature>
<dbReference type="Pfam" id="PF10029">
    <property type="entry name" value="DUF2271"/>
    <property type="match status" value="1"/>
</dbReference>
<name>A0A255Z4G4_9PROT</name>